<dbReference type="AlphaFoldDB" id="S2E009"/>
<organism evidence="1 2">
    <name type="scientific">Indibacter alkaliphilus (strain CCUG 57479 / KCTC 22604 / LW1)</name>
    <dbReference type="NCBI Taxonomy" id="1189612"/>
    <lineage>
        <taxon>Bacteria</taxon>
        <taxon>Pseudomonadati</taxon>
        <taxon>Bacteroidota</taxon>
        <taxon>Cytophagia</taxon>
        <taxon>Cytophagales</taxon>
        <taxon>Cyclobacteriaceae</taxon>
    </lineage>
</organism>
<dbReference type="EMBL" id="ALWO02000028">
    <property type="protein sequence ID" value="EOZ97751.1"/>
    <property type="molecule type" value="Genomic_DNA"/>
</dbReference>
<proteinExistence type="predicted"/>
<gene>
    <name evidence="1" type="ORF">A33Q_1724</name>
</gene>
<evidence type="ECO:0000313" key="2">
    <source>
        <dbReference type="Proteomes" id="UP000006073"/>
    </source>
</evidence>
<accession>S2E009</accession>
<protein>
    <submittedName>
        <fullName evidence="1">Uncharacterized protein</fullName>
    </submittedName>
</protein>
<evidence type="ECO:0000313" key="1">
    <source>
        <dbReference type="EMBL" id="EOZ97751.1"/>
    </source>
</evidence>
<sequence>MVCVLTDRNTSLVCIMLSVGTQNMALAFKSQTYVNSSLGYHRAGFQA</sequence>
<name>S2E009_INDAL</name>
<comment type="caution">
    <text evidence="1">The sequence shown here is derived from an EMBL/GenBank/DDBJ whole genome shotgun (WGS) entry which is preliminary data.</text>
</comment>
<keyword evidence="2" id="KW-1185">Reference proteome</keyword>
<dbReference type="Proteomes" id="UP000006073">
    <property type="component" value="Unassembled WGS sequence"/>
</dbReference>
<reference evidence="1 2" key="1">
    <citation type="journal article" date="2013" name="Genome Announc.">
        <title>Draft Genome Sequence of Indibacter alkaliphilus Strain LW1T, Isolated from Lonar Lake, a Haloalkaline Lake in the Buldana District of Maharashtra, India.</title>
        <authorList>
            <person name="Singh A."/>
            <person name="Kumar Jangir P."/>
            <person name="Sharma R."/>
            <person name="Singh A."/>
            <person name="Kumar Pinnaka A."/>
            <person name="Shivaji S."/>
        </authorList>
    </citation>
    <scope>NUCLEOTIDE SEQUENCE [LARGE SCALE GENOMIC DNA]</scope>
    <source>
        <strain evidence="2">CCUG 57479 / KCTC 22604 / LW1</strain>
    </source>
</reference>